<dbReference type="Gene3D" id="2.60.120.200">
    <property type="match status" value="2"/>
</dbReference>
<dbReference type="EMBL" id="QCYY01002125">
    <property type="protein sequence ID" value="ROT72645.1"/>
    <property type="molecule type" value="Genomic_DNA"/>
</dbReference>
<dbReference type="OrthoDB" id="6356174at2759"/>
<dbReference type="PROSITE" id="PS50060">
    <property type="entry name" value="MAM_2"/>
    <property type="match status" value="2"/>
</dbReference>
<keyword evidence="3" id="KW-1185">Reference proteome</keyword>
<dbReference type="AlphaFoldDB" id="A0A3R7QMZ5"/>
<sequence length="400" mass="44914">MNEEGIIALDELLLHEAPCSVVGPTDAPDTRMICDFEEDLCGFKLEDEHGKWIWTYPNSPDNDFPHPSRDHTYYTGYGHYLAAPLEDDREGVVGRVVSPEYSQERHEKQCLVFWYIHNGNTDRDVLEVYVKHGLTVFPRAAWRENANHMYTWMRANIAIPSGRSHFSVIWRAVQRKRDNKGVFALDDVEILEKECPNIVGTCGWQNLNQTENVTDETDWIQSSGDDGLNGISPPDDHTGDTKGKFLYVDGKNGTTGTAVLESQLLTPEQHSDFCFSFWFFIDGVPADEISISSVVSMAPKKSFGSMTVLARGGLRANCTSAAEEPRQLPSSPWTISPSRGSLSAKRPLSFTTHNSGHAYALGMYLYPRRLLWDDTHWAGLWDFNEDNSALNHGAGRTPPV</sequence>
<dbReference type="GO" id="GO:0016020">
    <property type="term" value="C:membrane"/>
    <property type="evidence" value="ECO:0007669"/>
    <property type="project" value="InterPro"/>
</dbReference>
<accession>A0A3R7QMZ5</accession>
<dbReference type="PANTHER" id="PTHR23282:SF101">
    <property type="entry name" value="MAM DOMAIN-CONTAINING PROTEIN"/>
    <property type="match status" value="1"/>
</dbReference>
<dbReference type="InterPro" id="IPR013320">
    <property type="entry name" value="ConA-like_dom_sf"/>
</dbReference>
<dbReference type="PANTHER" id="PTHR23282">
    <property type="entry name" value="APICAL ENDOSOMAL GLYCOPROTEIN PRECURSOR"/>
    <property type="match status" value="1"/>
</dbReference>
<dbReference type="Pfam" id="PF00629">
    <property type="entry name" value="MAM"/>
    <property type="match status" value="2"/>
</dbReference>
<protein>
    <recommendedName>
        <fullName evidence="1">MAM domain-containing protein</fullName>
    </recommendedName>
</protein>
<reference evidence="2 3" key="1">
    <citation type="submission" date="2018-04" db="EMBL/GenBank/DDBJ databases">
        <authorList>
            <person name="Zhang X."/>
            <person name="Yuan J."/>
            <person name="Li F."/>
            <person name="Xiang J."/>
        </authorList>
    </citation>
    <scope>NUCLEOTIDE SEQUENCE [LARGE SCALE GENOMIC DNA]</scope>
    <source>
        <tissue evidence="2">Muscle</tissue>
    </source>
</reference>
<dbReference type="Proteomes" id="UP000283509">
    <property type="component" value="Unassembled WGS sequence"/>
</dbReference>
<proteinExistence type="predicted"/>
<dbReference type="SUPFAM" id="SSF49899">
    <property type="entry name" value="Concanavalin A-like lectins/glucanases"/>
    <property type="match status" value="2"/>
</dbReference>
<feature type="domain" description="MAM" evidence="1">
    <location>
        <begin position="193"/>
        <end position="283"/>
    </location>
</feature>
<evidence type="ECO:0000313" key="2">
    <source>
        <dbReference type="EMBL" id="ROT72645.1"/>
    </source>
</evidence>
<comment type="caution">
    <text evidence="2">The sequence shown here is derived from an EMBL/GenBank/DDBJ whole genome shotgun (WGS) entry which is preliminary data.</text>
</comment>
<dbReference type="InterPro" id="IPR000998">
    <property type="entry name" value="MAM_dom"/>
</dbReference>
<feature type="domain" description="MAM" evidence="1">
    <location>
        <begin position="32"/>
        <end position="197"/>
    </location>
</feature>
<reference evidence="2 3" key="2">
    <citation type="submission" date="2019-01" db="EMBL/GenBank/DDBJ databases">
        <title>The decoding of complex shrimp genome reveals the adaptation for benthos swimmer, frequently molting mechanism and breeding impact on genome.</title>
        <authorList>
            <person name="Sun Y."/>
            <person name="Gao Y."/>
            <person name="Yu Y."/>
        </authorList>
    </citation>
    <scope>NUCLEOTIDE SEQUENCE [LARGE SCALE GENOMIC DNA]</scope>
    <source>
        <tissue evidence="2">Muscle</tissue>
    </source>
</reference>
<gene>
    <name evidence="2" type="ORF">C7M84_008951</name>
</gene>
<dbReference type="InterPro" id="IPR051560">
    <property type="entry name" value="MAM_domain-containing"/>
</dbReference>
<evidence type="ECO:0000259" key="1">
    <source>
        <dbReference type="PROSITE" id="PS50060"/>
    </source>
</evidence>
<evidence type="ECO:0000313" key="3">
    <source>
        <dbReference type="Proteomes" id="UP000283509"/>
    </source>
</evidence>
<dbReference type="CDD" id="cd06263">
    <property type="entry name" value="MAM"/>
    <property type="match status" value="1"/>
</dbReference>
<name>A0A3R7QMZ5_PENVA</name>
<organism evidence="2 3">
    <name type="scientific">Penaeus vannamei</name>
    <name type="common">Whiteleg shrimp</name>
    <name type="synonym">Litopenaeus vannamei</name>
    <dbReference type="NCBI Taxonomy" id="6689"/>
    <lineage>
        <taxon>Eukaryota</taxon>
        <taxon>Metazoa</taxon>
        <taxon>Ecdysozoa</taxon>
        <taxon>Arthropoda</taxon>
        <taxon>Crustacea</taxon>
        <taxon>Multicrustacea</taxon>
        <taxon>Malacostraca</taxon>
        <taxon>Eumalacostraca</taxon>
        <taxon>Eucarida</taxon>
        <taxon>Decapoda</taxon>
        <taxon>Dendrobranchiata</taxon>
        <taxon>Penaeoidea</taxon>
        <taxon>Penaeidae</taxon>
        <taxon>Penaeus</taxon>
    </lineage>
</organism>
<dbReference type="SMART" id="SM00137">
    <property type="entry name" value="MAM"/>
    <property type="match status" value="1"/>
</dbReference>